<dbReference type="Pfam" id="PF13375">
    <property type="entry name" value="RnfC_N"/>
    <property type="match status" value="1"/>
</dbReference>
<dbReference type="PANTHER" id="PTHR43034:SF2">
    <property type="entry name" value="ION-TRANSLOCATING OXIDOREDUCTASE COMPLEX SUBUNIT C"/>
    <property type="match status" value="1"/>
</dbReference>
<evidence type="ECO:0000256" key="7">
    <source>
        <dbReference type="ARBA" id="ARBA00023014"/>
    </source>
</evidence>
<keyword evidence="5 8" id="KW-0249">Electron transport</keyword>
<proteinExistence type="inferred from homology"/>
<comment type="similarity">
    <text evidence="8">Belongs to the 4Fe4S bacterial-type ferredoxin family. RnfC subfamily.</text>
</comment>
<keyword evidence="8" id="KW-0472">Membrane</keyword>
<name>A0ABR7CP59_9BACT</name>
<comment type="cofactor">
    <cofactor evidence="8">
        <name>[4Fe-4S] cluster</name>
        <dbReference type="ChEBI" id="CHEBI:49883"/>
    </cofactor>
    <text evidence="8">Binds 2 [4Fe-4S] clusters per subunit.</text>
</comment>
<dbReference type="InterPro" id="IPR011538">
    <property type="entry name" value="Nuo51_FMN-bd"/>
</dbReference>
<evidence type="ECO:0000256" key="3">
    <source>
        <dbReference type="ARBA" id="ARBA00022723"/>
    </source>
</evidence>
<dbReference type="InterPro" id="IPR037225">
    <property type="entry name" value="Nuo51_FMN-bd_sf"/>
</dbReference>
<dbReference type="RefSeq" id="WP_101570560.1">
    <property type="nucleotide sequence ID" value="NZ_JACOOK010000006.1"/>
</dbReference>
<evidence type="ECO:0000259" key="9">
    <source>
        <dbReference type="PROSITE" id="PS51379"/>
    </source>
</evidence>
<dbReference type="Pfam" id="PF01512">
    <property type="entry name" value="Complex1_51K"/>
    <property type="match status" value="1"/>
</dbReference>
<dbReference type="SUPFAM" id="SSF46548">
    <property type="entry name" value="alpha-helical ferredoxin"/>
    <property type="match status" value="1"/>
</dbReference>
<comment type="function">
    <text evidence="8">Part of a membrane-bound complex that couples electron transfer with translocation of ions across the membrane.</text>
</comment>
<feature type="binding site" evidence="8">
    <location>
        <position position="368"/>
    </location>
    <ligand>
        <name>[4Fe-4S] cluster</name>
        <dbReference type="ChEBI" id="CHEBI:49883"/>
        <label>1</label>
    </ligand>
</feature>
<feature type="domain" description="4Fe-4S ferredoxin-type" evidence="9">
    <location>
        <begin position="397"/>
        <end position="426"/>
    </location>
</feature>
<keyword evidence="11" id="KW-1185">Reference proteome</keyword>
<reference evidence="10 11" key="1">
    <citation type="submission" date="2020-08" db="EMBL/GenBank/DDBJ databases">
        <title>Genome public.</title>
        <authorList>
            <person name="Liu C."/>
            <person name="Sun Q."/>
        </authorList>
    </citation>
    <scope>NUCLEOTIDE SEQUENCE [LARGE SCALE GENOMIC DNA]</scope>
    <source>
        <strain evidence="10 11">New-7</strain>
    </source>
</reference>
<dbReference type="EC" id="7.-.-.-" evidence="8"/>
<dbReference type="Gene3D" id="3.30.70.20">
    <property type="match status" value="1"/>
</dbReference>
<evidence type="ECO:0000256" key="2">
    <source>
        <dbReference type="ARBA" id="ARBA00022485"/>
    </source>
</evidence>
<evidence type="ECO:0000313" key="11">
    <source>
        <dbReference type="Proteomes" id="UP000636891"/>
    </source>
</evidence>
<feature type="binding site" evidence="8">
    <location>
        <position position="374"/>
    </location>
    <ligand>
        <name>[4Fe-4S] cluster</name>
        <dbReference type="ChEBI" id="CHEBI:49883"/>
        <label>1</label>
    </ligand>
</feature>
<dbReference type="Proteomes" id="UP000636891">
    <property type="component" value="Unassembled WGS sequence"/>
</dbReference>
<keyword evidence="8" id="KW-1003">Cell membrane</keyword>
<dbReference type="InterPro" id="IPR017896">
    <property type="entry name" value="4Fe4S_Fe-S-bd"/>
</dbReference>
<evidence type="ECO:0000256" key="6">
    <source>
        <dbReference type="ARBA" id="ARBA00023004"/>
    </source>
</evidence>
<dbReference type="InterPro" id="IPR010208">
    <property type="entry name" value="Ion_transpt_RnfC/RsxC"/>
</dbReference>
<feature type="binding site" evidence="8">
    <location>
        <position position="371"/>
    </location>
    <ligand>
        <name>[4Fe-4S] cluster</name>
        <dbReference type="ChEBI" id="CHEBI:49883"/>
        <label>1</label>
    </ligand>
</feature>
<evidence type="ECO:0000256" key="8">
    <source>
        <dbReference type="HAMAP-Rule" id="MF_00461"/>
    </source>
</evidence>
<protein>
    <recommendedName>
        <fullName evidence="8">Ion-translocating oxidoreductase complex subunit C</fullName>
        <ecNumber evidence="8">7.-.-.-</ecNumber>
    </recommendedName>
    <alternativeName>
        <fullName evidence="8">Rnf electron transport complex subunit C</fullName>
    </alternativeName>
</protein>
<dbReference type="SUPFAM" id="SSF142019">
    <property type="entry name" value="Nqo1 FMN-binding domain-like"/>
    <property type="match status" value="1"/>
</dbReference>
<comment type="caution">
    <text evidence="10">The sequence shown here is derived from an EMBL/GenBank/DDBJ whole genome shotgun (WGS) entry which is preliminary data.</text>
</comment>
<sequence>MLKGFSKGGIHTPEYKISKAEAIADFPLPEIAVVPLSQHIGAPAAACVKKGDAVRVGQVIGTAAGFVSSNIHAPVSGTVVAVDATPDTGGIRRPSISIRAEGDVWIDTIDRSDRLVKTCDLSKEEIFKKITEAGLVGMGGATFPTHVKLAVPAGKTAEMLIVNGVECEPFLTADHRLMLEKGAEILVGVDILAKALGTQKAYIGIENNKPDAIERLTQLAVEYPHIEIVPLRVRYPQGGEKQLIEAITGREVPSGGLPIDVGAVVQNVGTAFAVYEAVQKNKPLIERIVTVTGRCLARPSNLRVRIGTPIASLIEYCGGFPEDAGKVVGGGPMMGRAIANLDAPVTKGTSGILLIREKGAVRKMPQRCIKCAKCVSICTMGLEPYLMSKLAKMGRFDELEAAHVTDCIECGSCSYTCPAMLPLLDYIRLGKTEVAKRVRARKTQEKK</sequence>
<dbReference type="PROSITE" id="PS00198">
    <property type="entry name" value="4FE4S_FER_1"/>
    <property type="match status" value="1"/>
</dbReference>
<feature type="binding site" evidence="8">
    <location>
        <position position="413"/>
    </location>
    <ligand>
        <name>[4Fe-4S] cluster</name>
        <dbReference type="ChEBI" id="CHEBI:49883"/>
        <label>2</label>
    </ligand>
</feature>
<feature type="binding site" evidence="8">
    <location>
        <position position="417"/>
    </location>
    <ligand>
        <name>[4Fe-4S] cluster</name>
        <dbReference type="ChEBI" id="CHEBI:49883"/>
        <label>1</label>
    </ligand>
</feature>
<comment type="subcellular location">
    <subcellularLocation>
        <location evidence="8">Cell membrane</location>
        <topology evidence="8">Peripheral membrane protein</topology>
    </subcellularLocation>
</comment>
<feature type="binding site" evidence="8">
    <location>
        <position position="407"/>
    </location>
    <ligand>
        <name>[4Fe-4S] cluster</name>
        <dbReference type="ChEBI" id="CHEBI:49883"/>
        <label>2</label>
    </ligand>
</feature>
<keyword evidence="8" id="KW-1278">Translocase</keyword>
<evidence type="ECO:0000256" key="5">
    <source>
        <dbReference type="ARBA" id="ARBA00022982"/>
    </source>
</evidence>
<keyword evidence="3 8" id="KW-0479">Metal-binding</keyword>
<evidence type="ECO:0000256" key="1">
    <source>
        <dbReference type="ARBA" id="ARBA00022448"/>
    </source>
</evidence>
<keyword evidence="6 8" id="KW-0408">Iron</keyword>
<dbReference type="Gene3D" id="3.40.50.11540">
    <property type="entry name" value="NADH-ubiquinone oxidoreductase 51kDa subunit"/>
    <property type="match status" value="1"/>
</dbReference>
<dbReference type="NCBIfam" id="NF003454">
    <property type="entry name" value="PRK05035.1"/>
    <property type="match status" value="1"/>
</dbReference>
<dbReference type="PROSITE" id="PS51379">
    <property type="entry name" value="4FE4S_FER_2"/>
    <property type="match status" value="1"/>
</dbReference>
<feature type="binding site" evidence="8">
    <location>
        <position position="410"/>
    </location>
    <ligand>
        <name>[4Fe-4S] cluster</name>
        <dbReference type="ChEBI" id="CHEBI:49883"/>
        <label>2</label>
    </ligand>
</feature>
<dbReference type="Pfam" id="PF13534">
    <property type="entry name" value="Fer4_17"/>
    <property type="match status" value="1"/>
</dbReference>
<keyword evidence="2 8" id="KW-0004">4Fe-4S</keyword>
<comment type="subunit">
    <text evidence="8">The complex is composed of six subunits: RnfA, RnfB, RnfC, RnfD, RnfE and RnfG.</text>
</comment>
<dbReference type="EMBL" id="JACOOK010000006">
    <property type="protein sequence ID" value="MBC5617437.1"/>
    <property type="molecule type" value="Genomic_DNA"/>
</dbReference>
<dbReference type="NCBIfam" id="TIGR01945">
    <property type="entry name" value="rnfC"/>
    <property type="match status" value="1"/>
</dbReference>
<evidence type="ECO:0000256" key="4">
    <source>
        <dbReference type="ARBA" id="ARBA00022737"/>
    </source>
</evidence>
<gene>
    <name evidence="10" type="primary">rsxC</name>
    <name evidence="8" type="synonym">rnfC</name>
    <name evidence="10" type="ORF">H8S08_10480</name>
</gene>
<organism evidence="10 11">
    <name type="scientific">Alistipes hominis</name>
    <dbReference type="NCBI Taxonomy" id="2763015"/>
    <lineage>
        <taxon>Bacteria</taxon>
        <taxon>Pseudomonadati</taxon>
        <taxon>Bacteroidota</taxon>
        <taxon>Bacteroidia</taxon>
        <taxon>Bacteroidales</taxon>
        <taxon>Rikenellaceae</taxon>
        <taxon>Alistipes</taxon>
    </lineage>
</organism>
<accession>A0ABR7CP59</accession>
<feature type="binding site" evidence="8">
    <location>
        <position position="378"/>
    </location>
    <ligand>
        <name>[4Fe-4S] cluster</name>
        <dbReference type="ChEBI" id="CHEBI:49883"/>
        <label>2</label>
    </ligand>
</feature>
<dbReference type="PANTHER" id="PTHR43034">
    <property type="entry name" value="ION-TRANSLOCATING OXIDOREDUCTASE COMPLEX SUBUNIT C"/>
    <property type="match status" value="1"/>
</dbReference>
<keyword evidence="1 8" id="KW-0813">Transport</keyword>
<dbReference type="InterPro" id="IPR026902">
    <property type="entry name" value="RnfC_N"/>
</dbReference>
<dbReference type="HAMAP" id="MF_00461">
    <property type="entry name" value="RsxC_RnfC"/>
    <property type="match status" value="1"/>
</dbReference>
<keyword evidence="4 8" id="KW-0677">Repeat</keyword>
<dbReference type="InterPro" id="IPR019554">
    <property type="entry name" value="Soluble_ligand-bd"/>
</dbReference>
<evidence type="ECO:0000313" key="10">
    <source>
        <dbReference type="EMBL" id="MBC5617437.1"/>
    </source>
</evidence>
<dbReference type="InterPro" id="IPR017900">
    <property type="entry name" value="4Fe4S_Fe_S_CS"/>
</dbReference>
<dbReference type="Pfam" id="PF10531">
    <property type="entry name" value="SLBB"/>
    <property type="match status" value="1"/>
</dbReference>
<keyword evidence="7 8" id="KW-0411">Iron-sulfur</keyword>